<dbReference type="AlphaFoldDB" id="A0AAV4GY61"/>
<keyword evidence="3" id="KW-1185">Reference proteome</keyword>
<feature type="region of interest" description="Disordered" evidence="1">
    <location>
        <begin position="1"/>
        <end position="27"/>
    </location>
</feature>
<evidence type="ECO:0000256" key="1">
    <source>
        <dbReference type="SAM" id="MobiDB-lite"/>
    </source>
</evidence>
<name>A0AAV4GY61_9GAST</name>
<evidence type="ECO:0000313" key="2">
    <source>
        <dbReference type="EMBL" id="GFR89315.1"/>
    </source>
</evidence>
<protein>
    <submittedName>
        <fullName evidence="2">Uncharacterized protein</fullName>
    </submittedName>
</protein>
<dbReference type="Proteomes" id="UP000762676">
    <property type="component" value="Unassembled WGS sequence"/>
</dbReference>
<accession>A0AAV4GY61</accession>
<dbReference type="EMBL" id="BMAT01005221">
    <property type="protein sequence ID" value="GFR89315.1"/>
    <property type="molecule type" value="Genomic_DNA"/>
</dbReference>
<sequence>MARRASGADIIDRHRSSTLMPLQDGATAAPGRKSVLPCFGRLRSTDHLQACSANLSLEPALESFKTDTAYWEEPSKEHQKKVDRDTQTLIYASAKGAGRKAMAPAQLTNQEVIWGGGLCRMATGGVGPRREDNYYCAPRYTPAARACQTFAVCEEPRSAFVRKGRRRASHSVPT</sequence>
<reference evidence="2 3" key="1">
    <citation type="journal article" date="2021" name="Elife">
        <title>Chloroplast acquisition without the gene transfer in kleptoplastic sea slugs, Plakobranchus ocellatus.</title>
        <authorList>
            <person name="Maeda T."/>
            <person name="Takahashi S."/>
            <person name="Yoshida T."/>
            <person name="Shimamura S."/>
            <person name="Takaki Y."/>
            <person name="Nagai Y."/>
            <person name="Toyoda A."/>
            <person name="Suzuki Y."/>
            <person name="Arimoto A."/>
            <person name="Ishii H."/>
            <person name="Satoh N."/>
            <person name="Nishiyama T."/>
            <person name="Hasebe M."/>
            <person name="Maruyama T."/>
            <person name="Minagawa J."/>
            <person name="Obokata J."/>
            <person name="Shigenobu S."/>
        </authorList>
    </citation>
    <scope>NUCLEOTIDE SEQUENCE [LARGE SCALE GENOMIC DNA]</scope>
</reference>
<gene>
    <name evidence="2" type="ORF">ElyMa_002540100</name>
</gene>
<comment type="caution">
    <text evidence="2">The sequence shown here is derived from an EMBL/GenBank/DDBJ whole genome shotgun (WGS) entry which is preliminary data.</text>
</comment>
<evidence type="ECO:0000313" key="3">
    <source>
        <dbReference type="Proteomes" id="UP000762676"/>
    </source>
</evidence>
<proteinExistence type="predicted"/>
<organism evidence="2 3">
    <name type="scientific">Elysia marginata</name>
    <dbReference type="NCBI Taxonomy" id="1093978"/>
    <lineage>
        <taxon>Eukaryota</taxon>
        <taxon>Metazoa</taxon>
        <taxon>Spiralia</taxon>
        <taxon>Lophotrochozoa</taxon>
        <taxon>Mollusca</taxon>
        <taxon>Gastropoda</taxon>
        <taxon>Heterobranchia</taxon>
        <taxon>Euthyneura</taxon>
        <taxon>Panpulmonata</taxon>
        <taxon>Sacoglossa</taxon>
        <taxon>Placobranchoidea</taxon>
        <taxon>Plakobranchidae</taxon>
        <taxon>Elysia</taxon>
    </lineage>
</organism>